<feature type="transmembrane region" description="Helical" evidence="1">
    <location>
        <begin position="314"/>
        <end position="332"/>
    </location>
</feature>
<protein>
    <recommendedName>
        <fullName evidence="3">EpsG family protein</fullName>
    </recommendedName>
</protein>
<sequence length="341" mass="39039">MNIYVVLTIWVIFWGIIANMTSKEVCVGNGVYENRVNTFMALMTFSFLIVMIGLRSGMADTAAYIKHFEELPDTYSQLTQVILKSDDAKGFYFFAGLIKVFISNDYHVWLFILSIINGVCVALTLKKYSSNFAISALLFILTGYFSWMYNGLKQFFVVCIMFSATNLILNKKIVPYMILVLFLTLFHKTALIFIPVYFIVTGEAWNKRTLLFIGFVLMAIVFAGKFTNIFNDVVETTYYGKSMELFKYTDDGTNIIRVLVESVPTIIAFVYREKIKKISTPIIDLCINMSIIGAGIYIISVILSSGIMIGRLSIYFTMYNLILLPWLISNLFEKNEKRLIY</sequence>
<evidence type="ECO:0000313" key="2">
    <source>
        <dbReference type="EMBL" id="ETJ39331.1"/>
    </source>
</evidence>
<feature type="transmembrane region" description="Helical" evidence="1">
    <location>
        <begin position="210"/>
        <end position="234"/>
    </location>
</feature>
<feature type="transmembrane region" description="Helical" evidence="1">
    <location>
        <begin position="176"/>
        <end position="198"/>
    </location>
</feature>
<keyword evidence="1" id="KW-0812">Transmembrane</keyword>
<keyword evidence="1" id="KW-1133">Transmembrane helix</keyword>
<dbReference type="EMBL" id="AZMM01006809">
    <property type="protein sequence ID" value="ETJ39331.1"/>
    <property type="molecule type" value="Genomic_DNA"/>
</dbReference>
<keyword evidence="1" id="KW-0472">Membrane</keyword>
<proteinExistence type="predicted"/>
<name>W1YAE7_9ZZZZ</name>
<dbReference type="AlphaFoldDB" id="W1YAE7"/>
<dbReference type="Pfam" id="PF14897">
    <property type="entry name" value="EpsG"/>
    <property type="match status" value="1"/>
</dbReference>
<accession>W1YAE7</accession>
<feature type="transmembrane region" description="Helical" evidence="1">
    <location>
        <begin position="106"/>
        <end position="125"/>
    </location>
</feature>
<reference evidence="2" key="1">
    <citation type="submission" date="2013-12" db="EMBL/GenBank/DDBJ databases">
        <title>A Varibaculum cambriense genome reconstructed from a premature infant gut community with otherwise low bacterial novelty that shifts toward anaerobic metabolism during the third week of life.</title>
        <authorList>
            <person name="Brown C.T."/>
            <person name="Sharon I."/>
            <person name="Thomas B.C."/>
            <person name="Castelle C.J."/>
            <person name="Morowitz M.J."/>
            <person name="Banfield J.F."/>
        </authorList>
    </citation>
    <scope>NUCLEOTIDE SEQUENCE</scope>
</reference>
<feature type="transmembrane region" description="Helical" evidence="1">
    <location>
        <begin position="131"/>
        <end position="147"/>
    </location>
</feature>
<evidence type="ECO:0000256" key="1">
    <source>
        <dbReference type="SAM" id="Phobius"/>
    </source>
</evidence>
<dbReference type="InterPro" id="IPR049458">
    <property type="entry name" value="EpsG-like"/>
</dbReference>
<organism evidence="2">
    <name type="scientific">human gut metagenome</name>
    <dbReference type="NCBI Taxonomy" id="408170"/>
    <lineage>
        <taxon>unclassified sequences</taxon>
        <taxon>metagenomes</taxon>
        <taxon>organismal metagenomes</taxon>
    </lineage>
</organism>
<evidence type="ECO:0008006" key="3">
    <source>
        <dbReference type="Google" id="ProtNLM"/>
    </source>
</evidence>
<gene>
    <name evidence="2" type="ORF">Q604_UNBC06809G0009</name>
</gene>
<feature type="transmembrane region" description="Helical" evidence="1">
    <location>
        <begin position="39"/>
        <end position="58"/>
    </location>
</feature>
<feature type="transmembrane region" description="Helical" evidence="1">
    <location>
        <begin position="283"/>
        <end position="308"/>
    </location>
</feature>
<comment type="caution">
    <text evidence="2">The sequence shown here is derived from an EMBL/GenBank/DDBJ whole genome shotgun (WGS) entry which is preliminary data.</text>
</comment>